<dbReference type="InterPro" id="IPR020846">
    <property type="entry name" value="MFS_dom"/>
</dbReference>
<keyword evidence="6 7" id="KW-0472">Membrane</keyword>
<evidence type="ECO:0000256" key="2">
    <source>
        <dbReference type="ARBA" id="ARBA00022448"/>
    </source>
</evidence>
<evidence type="ECO:0000256" key="7">
    <source>
        <dbReference type="SAM" id="Phobius"/>
    </source>
</evidence>
<evidence type="ECO:0000313" key="10">
    <source>
        <dbReference type="Proteomes" id="UP000035034"/>
    </source>
</evidence>
<evidence type="ECO:0000313" key="9">
    <source>
        <dbReference type="EMBL" id="GAB19738.1"/>
    </source>
</evidence>
<dbReference type="EMBL" id="BAEH01000094">
    <property type="protein sequence ID" value="GAB19738.1"/>
    <property type="molecule type" value="Genomic_DNA"/>
</dbReference>
<dbReference type="PRINTS" id="PR01036">
    <property type="entry name" value="TCRTETB"/>
</dbReference>
<feature type="transmembrane region" description="Helical" evidence="7">
    <location>
        <begin position="234"/>
        <end position="256"/>
    </location>
</feature>
<evidence type="ECO:0000256" key="4">
    <source>
        <dbReference type="ARBA" id="ARBA00022692"/>
    </source>
</evidence>
<sequence>MVNTALPRIVADLGVGQAARASIVHVYPLALAVSIVVAARAGDRFGRKAMLLNGLGGYAVMNVVAAVSPNPLVLIGARALLGIGGALIVANVVSTIAVLYRGRARTVANGLWVATFGVANAVGPGLGGVLTQRVGWQAIFLVCVPIAAVGFGLTLWLVPETRESRSESWDLASVLTSAVALGAIVFGVQRTTTQAIAGIAITGVGVVLLVGFVRKQRRMPHPLVAVDLFARPGFGVAFVQLLVSAGASAASIYLVSVHLQDSVGMSPASVGVTLISQAAAIAVGGGVAPILSRVLSRGRTTALSLMAQAAGLGIVASLNYYVLGLALIGLGFGIVGTLCAAMLFDATPTSQLSHVGALQEIAFAVGSGVGVAVLGAVASAFGNSGFVWAVAVASGVVFTAALLPVRSDLPG</sequence>
<feature type="transmembrane region" description="Helical" evidence="7">
    <location>
        <begin position="169"/>
        <end position="189"/>
    </location>
</feature>
<feature type="transmembrane region" description="Helical" evidence="7">
    <location>
        <begin position="195"/>
        <end position="213"/>
    </location>
</feature>
<dbReference type="PANTHER" id="PTHR42718">
    <property type="entry name" value="MAJOR FACILITATOR SUPERFAMILY MULTIDRUG TRANSPORTER MFSC"/>
    <property type="match status" value="1"/>
</dbReference>
<evidence type="ECO:0000256" key="5">
    <source>
        <dbReference type="ARBA" id="ARBA00022989"/>
    </source>
</evidence>
<feature type="transmembrane region" description="Helical" evidence="7">
    <location>
        <begin position="20"/>
        <end position="39"/>
    </location>
</feature>
<gene>
    <name evidence="9" type="ORF">GOEFS_094_00370</name>
</gene>
<accession>H0R3T7</accession>
<dbReference type="InterPro" id="IPR011701">
    <property type="entry name" value="MFS"/>
</dbReference>
<dbReference type="SUPFAM" id="SSF103473">
    <property type="entry name" value="MFS general substrate transporter"/>
    <property type="match status" value="1"/>
</dbReference>
<feature type="transmembrane region" description="Helical" evidence="7">
    <location>
        <begin position="111"/>
        <end position="130"/>
    </location>
</feature>
<feature type="transmembrane region" description="Helical" evidence="7">
    <location>
        <begin position="136"/>
        <end position="157"/>
    </location>
</feature>
<dbReference type="Gene3D" id="1.20.1250.20">
    <property type="entry name" value="MFS general substrate transporter like domains"/>
    <property type="match status" value="1"/>
</dbReference>
<dbReference type="Pfam" id="PF07690">
    <property type="entry name" value="MFS_1"/>
    <property type="match status" value="2"/>
</dbReference>
<evidence type="ECO:0000256" key="3">
    <source>
        <dbReference type="ARBA" id="ARBA00022475"/>
    </source>
</evidence>
<feature type="transmembrane region" description="Helical" evidence="7">
    <location>
        <begin position="268"/>
        <end position="291"/>
    </location>
</feature>
<feature type="transmembrane region" description="Helical" evidence="7">
    <location>
        <begin position="358"/>
        <end position="380"/>
    </location>
</feature>
<proteinExistence type="predicted"/>
<dbReference type="Gene3D" id="1.20.1720.10">
    <property type="entry name" value="Multidrug resistance protein D"/>
    <property type="match status" value="1"/>
</dbReference>
<feature type="domain" description="Major facilitator superfamily (MFS) profile" evidence="8">
    <location>
        <begin position="1"/>
        <end position="407"/>
    </location>
</feature>
<keyword evidence="2" id="KW-0813">Transport</keyword>
<keyword evidence="5 7" id="KW-1133">Transmembrane helix</keyword>
<dbReference type="InterPro" id="IPR036259">
    <property type="entry name" value="MFS_trans_sf"/>
</dbReference>
<feature type="transmembrane region" description="Helical" evidence="7">
    <location>
        <begin position="51"/>
        <end position="69"/>
    </location>
</feature>
<dbReference type="PROSITE" id="PS50850">
    <property type="entry name" value="MFS"/>
    <property type="match status" value="1"/>
</dbReference>
<keyword evidence="4 7" id="KW-0812">Transmembrane</keyword>
<evidence type="ECO:0000256" key="1">
    <source>
        <dbReference type="ARBA" id="ARBA00004651"/>
    </source>
</evidence>
<organism evidence="9 10">
    <name type="scientific">Gordonia effusa NBRC 100432</name>
    <dbReference type="NCBI Taxonomy" id="1077974"/>
    <lineage>
        <taxon>Bacteria</taxon>
        <taxon>Bacillati</taxon>
        <taxon>Actinomycetota</taxon>
        <taxon>Actinomycetes</taxon>
        <taxon>Mycobacteriales</taxon>
        <taxon>Gordoniaceae</taxon>
        <taxon>Gordonia</taxon>
    </lineage>
</organism>
<evidence type="ECO:0000259" key="8">
    <source>
        <dbReference type="PROSITE" id="PS50850"/>
    </source>
</evidence>
<dbReference type="STRING" id="1077974.GOEFS_094_00370"/>
<feature type="transmembrane region" description="Helical" evidence="7">
    <location>
        <begin position="75"/>
        <end position="99"/>
    </location>
</feature>
<protein>
    <submittedName>
        <fullName evidence="9">Putative drug resistance transporter</fullName>
    </submittedName>
</protein>
<evidence type="ECO:0000256" key="6">
    <source>
        <dbReference type="ARBA" id="ARBA00023136"/>
    </source>
</evidence>
<comment type="caution">
    <text evidence="9">The sequence shown here is derived from an EMBL/GenBank/DDBJ whole genome shotgun (WGS) entry which is preliminary data.</text>
</comment>
<feature type="transmembrane region" description="Helical" evidence="7">
    <location>
        <begin position="386"/>
        <end position="405"/>
    </location>
</feature>
<dbReference type="eggNOG" id="COG0477">
    <property type="taxonomic scope" value="Bacteria"/>
</dbReference>
<dbReference type="Proteomes" id="UP000035034">
    <property type="component" value="Unassembled WGS sequence"/>
</dbReference>
<dbReference type="GO" id="GO:0022857">
    <property type="term" value="F:transmembrane transporter activity"/>
    <property type="evidence" value="ECO:0007669"/>
    <property type="project" value="InterPro"/>
</dbReference>
<dbReference type="GO" id="GO:0005886">
    <property type="term" value="C:plasma membrane"/>
    <property type="evidence" value="ECO:0007669"/>
    <property type="project" value="UniProtKB-SubCell"/>
</dbReference>
<comment type="subcellular location">
    <subcellularLocation>
        <location evidence="1">Cell membrane</location>
        <topology evidence="1">Multi-pass membrane protein</topology>
    </subcellularLocation>
</comment>
<reference evidence="9 10" key="1">
    <citation type="submission" date="2011-12" db="EMBL/GenBank/DDBJ databases">
        <title>Whole genome shotgun sequence of Gordonia effusa NBRC 100432.</title>
        <authorList>
            <person name="Yoshida I."/>
            <person name="Takarada H."/>
            <person name="Hosoyama A."/>
            <person name="Tsuchikane K."/>
            <person name="Katsumata H."/>
            <person name="Yamazaki S."/>
            <person name="Fujita N."/>
        </authorList>
    </citation>
    <scope>NUCLEOTIDE SEQUENCE [LARGE SCALE GENOMIC DNA]</scope>
    <source>
        <strain evidence="9 10">NBRC 100432</strain>
    </source>
</reference>
<keyword evidence="10" id="KW-1185">Reference proteome</keyword>
<name>H0R3T7_9ACTN</name>
<dbReference type="PANTHER" id="PTHR42718:SF47">
    <property type="entry name" value="METHYL VIOLOGEN RESISTANCE PROTEIN SMVA"/>
    <property type="match status" value="1"/>
</dbReference>
<keyword evidence="3" id="KW-1003">Cell membrane</keyword>
<dbReference type="AlphaFoldDB" id="H0R3T7"/>